<organism evidence="2">
    <name type="scientific">Arabidopsis lyrata subsp. lyrata</name>
    <name type="common">Lyre-leaved rock-cress</name>
    <dbReference type="NCBI Taxonomy" id="81972"/>
    <lineage>
        <taxon>Eukaryota</taxon>
        <taxon>Viridiplantae</taxon>
        <taxon>Streptophyta</taxon>
        <taxon>Embryophyta</taxon>
        <taxon>Tracheophyta</taxon>
        <taxon>Spermatophyta</taxon>
        <taxon>Magnoliopsida</taxon>
        <taxon>eudicotyledons</taxon>
        <taxon>Gunneridae</taxon>
        <taxon>Pentapetalae</taxon>
        <taxon>rosids</taxon>
        <taxon>malvids</taxon>
        <taxon>Brassicales</taxon>
        <taxon>Brassicaceae</taxon>
        <taxon>Camelineae</taxon>
        <taxon>Arabidopsis</taxon>
    </lineage>
</organism>
<reference evidence="2" key="1">
    <citation type="journal article" date="2011" name="Nat. Genet.">
        <title>The Arabidopsis lyrata genome sequence and the basis of rapid genome size change.</title>
        <authorList>
            <person name="Hu T.T."/>
            <person name="Pattyn P."/>
            <person name="Bakker E.G."/>
            <person name="Cao J."/>
            <person name="Cheng J.-F."/>
            <person name="Clark R.M."/>
            <person name="Fahlgren N."/>
            <person name="Fawcett J.A."/>
            <person name="Grimwood J."/>
            <person name="Gundlach H."/>
            <person name="Haberer G."/>
            <person name="Hollister J.D."/>
            <person name="Ossowski S."/>
            <person name="Ottilar R.P."/>
            <person name="Salamov A.A."/>
            <person name="Schneeberger K."/>
            <person name="Spannagl M."/>
            <person name="Wang X."/>
            <person name="Yang L."/>
            <person name="Nasrallah M.E."/>
            <person name="Bergelson J."/>
            <person name="Carrington J.C."/>
            <person name="Gaut B.S."/>
            <person name="Schmutz J."/>
            <person name="Mayer K.F.X."/>
            <person name="Van de Peer Y."/>
            <person name="Grigoriev I.V."/>
            <person name="Nordborg M."/>
            <person name="Weigel D."/>
            <person name="Guo Y.-L."/>
        </authorList>
    </citation>
    <scope>NUCLEOTIDE SEQUENCE [LARGE SCALE GENOMIC DNA]</scope>
    <source>
        <strain evidence="2">cv. MN47</strain>
    </source>
</reference>
<evidence type="ECO:0000313" key="2">
    <source>
        <dbReference type="Proteomes" id="UP000008694"/>
    </source>
</evidence>
<dbReference type="EMBL" id="GL348718">
    <property type="protein sequence ID" value="EFH51148.1"/>
    <property type="molecule type" value="Genomic_DNA"/>
</dbReference>
<protein>
    <submittedName>
        <fullName evidence="1">Expressed protein</fullName>
    </submittedName>
</protein>
<name>D7M3B9_ARALL</name>
<proteinExistence type="predicted"/>
<evidence type="ECO:0000313" key="1">
    <source>
        <dbReference type="EMBL" id="EFH51148.1"/>
    </source>
</evidence>
<dbReference type="Gramene" id="scaffold_603967.1">
    <property type="protein sequence ID" value="scaffold_603967.1"/>
    <property type="gene ID" value="scaffold_603967.1"/>
</dbReference>
<dbReference type="Proteomes" id="UP000008694">
    <property type="component" value="Unassembled WGS sequence"/>
</dbReference>
<sequence length="55" mass="6093">MSLEKKNNVNGAIFSRLLLFSRNFTFSQSIANSSPPPSLVTPTLKNLVLNVMLQN</sequence>
<accession>D7M3B9</accession>
<dbReference type="AlphaFoldDB" id="D7M3B9"/>
<gene>
    <name evidence="1" type="ORF">ARALYDRAFT_911910</name>
</gene>
<dbReference type="HOGENOM" id="CLU_3035092_0_0_1"/>
<keyword evidence="2" id="KW-1185">Reference proteome</keyword>